<accession>A0A1H4CZ35</accession>
<protein>
    <submittedName>
        <fullName evidence="1">Uncharacterized protein</fullName>
    </submittedName>
</protein>
<proteinExistence type="predicted"/>
<keyword evidence="2" id="KW-1185">Reference proteome</keyword>
<sequence>MPSPVEPFWIVTLNNHAHYGHVRLKRVFTADGARHQVVLVDARRLITCADRDDTDYVLRPVDEWHPGKVRGIREFLDPANARVPEMPYVTVSTRRARGLAGLLGLEKEGVVAFRNGQHRARYLAAAGARCFPVEVHEREAALLHQMCGASGEDRVALEAATLEAATAAAAALGAPAPVRSRADQAD</sequence>
<dbReference type="EMBL" id="FNRQ01000002">
    <property type="protein sequence ID" value="SEA65516.1"/>
    <property type="molecule type" value="Genomic_DNA"/>
</dbReference>
<evidence type="ECO:0000313" key="2">
    <source>
        <dbReference type="Proteomes" id="UP000198638"/>
    </source>
</evidence>
<dbReference type="Proteomes" id="UP000198638">
    <property type="component" value="Unassembled WGS sequence"/>
</dbReference>
<organism evidence="1 2">
    <name type="scientific">Paraburkholderia sartisoli</name>
    <dbReference type="NCBI Taxonomy" id="83784"/>
    <lineage>
        <taxon>Bacteria</taxon>
        <taxon>Pseudomonadati</taxon>
        <taxon>Pseudomonadota</taxon>
        <taxon>Betaproteobacteria</taxon>
        <taxon>Burkholderiales</taxon>
        <taxon>Burkholderiaceae</taxon>
        <taxon>Paraburkholderia</taxon>
    </lineage>
</organism>
<dbReference type="Pfam" id="PF22162">
    <property type="entry name" value="PFIN"/>
    <property type="match status" value="1"/>
</dbReference>
<dbReference type="AlphaFoldDB" id="A0A1H4CZ35"/>
<dbReference type="InterPro" id="IPR054044">
    <property type="entry name" value="PFIN"/>
</dbReference>
<name>A0A1H4CZ35_9BURK</name>
<reference evidence="2" key="1">
    <citation type="submission" date="2016-10" db="EMBL/GenBank/DDBJ databases">
        <authorList>
            <person name="Varghese N."/>
            <person name="Submissions S."/>
        </authorList>
    </citation>
    <scope>NUCLEOTIDE SEQUENCE [LARGE SCALE GENOMIC DNA]</scope>
    <source>
        <strain evidence="2">LMG 24000</strain>
    </source>
</reference>
<gene>
    <name evidence="1" type="ORF">SAMN05192564_102571</name>
</gene>
<evidence type="ECO:0000313" key="1">
    <source>
        <dbReference type="EMBL" id="SEA65516.1"/>
    </source>
</evidence>